<protein>
    <submittedName>
        <fullName evidence="2">Putative NAD-dependent epimerase/dehydratase</fullName>
    </submittedName>
</protein>
<evidence type="ECO:0000259" key="1">
    <source>
        <dbReference type="Pfam" id="PF01370"/>
    </source>
</evidence>
<gene>
    <name evidence="2" type="ORF">MM35RIKEN_14870</name>
</gene>
<dbReference type="InterPro" id="IPR036291">
    <property type="entry name" value="NAD(P)-bd_dom_sf"/>
</dbReference>
<proteinExistence type="predicted"/>
<dbReference type="InterPro" id="IPR051783">
    <property type="entry name" value="NAD(P)-dependent_oxidoreduct"/>
</dbReference>
<keyword evidence="2" id="KW-0614">Plasmid</keyword>
<sequence length="337" mass="35994">MYNKYLVTGATGFLGRAVVEELARRGAQVHALALPDDPYAHLLPKEVRTVTGDVCQSDGLADFFADADSRTCVIHCAGIVSVASRPAPKLYQVNVGGTWRILRQCIAHGVGKMVYVSSVHAIPEKPRGCPITEDCKLAPGLVDGDYAKSKATATNLVLDAAAQGLNASVVFPSGIIGPGDVQGGSFTSMAESFLAGRLPFAVRGGYDFVDVRDVAQGLLACCEKGLPGKGYILSGHYSTIGRMLQMVGAAAQRRYRPLCLPLSLAKLAAPCYERRSLRAGKQLFFTPYSVSVLGSNGQFSHSAATECFAYEPRPMEQTLQDMTAWLLSREKRTAGGN</sequence>
<feature type="domain" description="NAD-dependent epimerase/dehydratase" evidence="1">
    <location>
        <begin position="6"/>
        <end position="229"/>
    </location>
</feature>
<dbReference type="EMBL" id="AP023416">
    <property type="protein sequence ID" value="BCK79295.1"/>
    <property type="molecule type" value="Genomic_DNA"/>
</dbReference>
<evidence type="ECO:0000313" key="2">
    <source>
        <dbReference type="EMBL" id="BCK79295.1"/>
    </source>
</evidence>
<dbReference type="PANTHER" id="PTHR48079:SF6">
    <property type="entry name" value="NAD(P)-BINDING DOMAIN-CONTAINING PROTEIN-RELATED"/>
    <property type="match status" value="1"/>
</dbReference>
<dbReference type="GO" id="GO:0004029">
    <property type="term" value="F:aldehyde dehydrogenase (NAD+) activity"/>
    <property type="evidence" value="ECO:0007669"/>
    <property type="project" value="TreeGrafter"/>
</dbReference>
<evidence type="ECO:0000313" key="3">
    <source>
        <dbReference type="Proteomes" id="UP000681343"/>
    </source>
</evidence>
<accession>A0A810PYK8</accession>
<keyword evidence="3" id="KW-1185">Reference proteome</keyword>
<dbReference type="Gene3D" id="3.40.50.720">
    <property type="entry name" value="NAD(P)-binding Rossmann-like Domain"/>
    <property type="match status" value="1"/>
</dbReference>
<dbReference type="Proteomes" id="UP000681343">
    <property type="component" value="Plasmid pMM35_01"/>
</dbReference>
<reference evidence="2" key="1">
    <citation type="submission" date="2020-09" db="EMBL/GenBank/DDBJ databases">
        <title>New species isolated from human feces.</title>
        <authorList>
            <person name="Kitahara M."/>
            <person name="Shigeno Y."/>
            <person name="Shime M."/>
            <person name="Matsumoto Y."/>
            <person name="Nakamura S."/>
            <person name="Motooka D."/>
            <person name="Fukuoka S."/>
            <person name="Nishikawa H."/>
            <person name="Benno Y."/>
        </authorList>
    </citation>
    <scope>NUCLEOTIDE SEQUENCE</scope>
    <source>
        <strain evidence="2">MM35</strain>
        <plasmid evidence="2">pMM35_01</plasmid>
    </source>
</reference>
<dbReference type="KEGG" id="vfa:MM35RIKEN_14870"/>
<name>A0A810PYK8_9FIRM</name>
<dbReference type="RefSeq" id="WP_212820756.1">
    <property type="nucleotide sequence ID" value="NZ_AP023416.1"/>
</dbReference>
<dbReference type="SUPFAM" id="SSF51735">
    <property type="entry name" value="NAD(P)-binding Rossmann-fold domains"/>
    <property type="match status" value="1"/>
</dbReference>
<organism evidence="2 3">
    <name type="scientific">Vescimonas fastidiosa</name>
    <dbReference type="NCBI Taxonomy" id="2714353"/>
    <lineage>
        <taxon>Bacteria</taxon>
        <taxon>Bacillati</taxon>
        <taxon>Bacillota</taxon>
        <taxon>Clostridia</taxon>
        <taxon>Eubacteriales</taxon>
        <taxon>Oscillospiraceae</taxon>
        <taxon>Vescimonas</taxon>
    </lineage>
</organism>
<dbReference type="PANTHER" id="PTHR48079">
    <property type="entry name" value="PROTEIN YEEZ"/>
    <property type="match status" value="1"/>
</dbReference>
<dbReference type="Pfam" id="PF01370">
    <property type="entry name" value="Epimerase"/>
    <property type="match status" value="1"/>
</dbReference>
<dbReference type="GO" id="GO:0005737">
    <property type="term" value="C:cytoplasm"/>
    <property type="evidence" value="ECO:0007669"/>
    <property type="project" value="TreeGrafter"/>
</dbReference>
<geneLocation type="plasmid" evidence="2 3">
    <name>pMM35_01</name>
</geneLocation>
<dbReference type="InterPro" id="IPR001509">
    <property type="entry name" value="Epimerase_deHydtase"/>
</dbReference>
<dbReference type="AlphaFoldDB" id="A0A810PYK8"/>